<protein>
    <submittedName>
        <fullName evidence="2">RHS repeat-associated core domain-containing protein</fullName>
    </submittedName>
</protein>
<evidence type="ECO:0000313" key="2">
    <source>
        <dbReference type="EMBL" id="MBD1597236.1"/>
    </source>
</evidence>
<dbReference type="PANTHER" id="PTHR32305:SF15">
    <property type="entry name" value="PROTEIN RHSA-RELATED"/>
    <property type="match status" value="1"/>
</dbReference>
<dbReference type="InterPro" id="IPR050708">
    <property type="entry name" value="T6SS_VgrG/RHS"/>
</dbReference>
<dbReference type="Gene3D" id="2.180.10.10">
    <property type="entry name" value="RHS repeat-associated core"/>
    <property type="match status" value="1"/>
</dbReference>
<dbReference type="RefSeq" id="WP_190416661.1">
    <property type="nucleotide sequence ID" value="NZ_JAAOCA010000001.1"/>
</dbReference>
<dbReference type="InterPro" id="IPR022385">
    <property type="entry name" value="Rhs_assc_core"/>
</dbReference>
<gene>
    <name evidence="2" type="ORF">HAQ05_00720</name>
</gene>
<reference evidence="2 3" key="1">
    <citation type="journal article" date="2020" name="Insects">
        <title>Bacteria Belonging to Pseudomonas typographi sp. nov. from the Bark Beetle Ips typographus Have Genomic Potential to Aid in the Host Ecology.</title>
        <authorList>
            <person name="Peral-Aranega E."/>
            <person name="Saati-Santamaria Z."/>
            <person name="Kolarik M."/>
            <person name="Rivas R."/>
            <person name="Garcia-Fraile P."/>
        </authorList>
    </citation>
    <scope>NUCLEOTIDE SEQUENCE [LARGE SCALE GENOMIC DNA]</scope>
    <source>
        <strain evidence="2 3">CA3A</strain>
    </source>
</reference>
<dbReference type="Proteomes" id="UP000805841">
    <property type="component" value="Unassembled WGS sequence"/>
</dbReference>
<keyword evidence="3" id="KW-1185">Reference proteome</keyword>
<accession>A0ABR7YVL0</accession>
<comment type="caution">
    <text evidence="2">The sequence shown here is derived from an EMBL/GenBank/DDBJ whole genome shotgun (WGS) entry which is preliminary data.</text>
</comment>
<feature type="region of interest" description="Disordered" evidence="1">
    <location>
        <begin position="262"/>
        <end position="299"/>
    </location>
</feature>
<evidence type="ECO:0000313" key="3">
    <source>
        <dbReference type="Proteomes" id="UP000805841"/>
    </source>
</evidence>
<name>A0ABR7YVL0_9PSED</name>
<sequence>MKPSSQRAWLLGVDRQRSALLGVPATGSRHAYTPYGYSANRAAQPRAAYAGLYREPTAGLYLPGNGYRAYSPTLGCFLHPDAHSPFGQGGLNTYSYCAGDPVNRHDRNGAYFGLLAPLVDSVATAGVWAGVINETALDIVRYSVGSGVVPSTAVRVRRITNIYGASFTSVSNTINAVGAITNGASSAANVAAMASFTGSTLYTSGIWEAVENGRAWIRLARENQINPASVLLATGGELSGARLATRRGFPRVEPRPVDIELGLQGNPPLTSVRRLSSPPPSPMPPASPGSNRGVEVTQF</sequence>
<dbReference type="NCBIfam" id="TIGR03696">
    <property type="entry name" value="Rhs_assc_core"/>
    <property type="match status" value="1"/>
</dbReference>
<proteinExistence type="predicted"/>
<dbReference type="PANTHER" id="PTHR32305">
    <property type="match status" value="1"/>
</dbReference>
<organism evidence="2 3">
    <name type="scientific">Pseudomonas typographi</name>
    <dbReference type="NCBI Taxonomy" id="2715964"/>
    <lineage>
        <taxon>Bacteria</taxon>
        <taxon>Pseudomonadati</taxon>
        <taxon>Pseudomonadota</taxon>
        <taxon>Gammaproteobacteria</taxon>
        <taxon>Pseudomonadales</taxon>
        <taxon>Pseudomonadaceae</taxon>
        <taxon>Pseudomonas</taxon>
    </lineage>
</organism>
<evidence type="ECO:0000256" key="1">
    <source>
        <dbReference type="SAM" id="MobiDB-lite"/>
    </source>
</evidence>
<feature type="compositionally biased region" description="Low complexity" evidence="1">
    <location>
        <begin position="267"/>
        <end position="276"/>
    </location>
</feature>
<feature type="compositionally biased region" description="Pro residues" evidence="1">
    <location>
        <begin position="277"/>
        <end position="287"/>
    </location>
</feature>
<dbReference type="EMBL" id="JAAOCA010000001">
    <property type="protein sequence ID" value="MBD1597236.1"/>
    <property type="molecule type" value="Genomic_DNA"/>
</dbReference>